<accession>A0A1F5TQH0</accession>
<evidence type="ECO:0000256" key="3">
    <source>
        <dbReference type="PROSITE-ProRule" id="PRU00169"/>
    </source>
</evidence>
<keyword evidence="1 3" id="KW-0597">Phosphoprotein</keyword>
<keyword evidence="2" id="KW-0902">Two-component regulatory system</keyword>
<dbReference type="PANTHER" id="PTHR44591:SF14">
    <property type="entry name" value="PROTEIN PILG"/>
    <property type="match status" value="1"/>
</dbReference>
<dbReference type="GO" id="GO:0000160">
    <property type="term" value="P:phosphorelay signal transduction system"/>
    <property type="evidence" value="ECO:0007669"/>
    <property type="project" value="UniProtKB-KW"/>
</dbReference>
<dbReference type="InterPro" id="IPR050595">
    <property type="entry name" value="Bact_response_regulator"/>
</dbReference>
<protein>
    <recommendedName>
        <fullName evidence="4">Response regulatory domain-containing protein</fullName>
    </recommendedName>
</protein>
<dbReference type="EMBL" id="MFGO01000021">
    <property type="protein sequence ID" value="OGF40741.1"/>
    <property type="molecule type" value="Genomic_DNA"/>
</dbReference>
<name>A0A1F5TQH0_9BACT</name>
<dbReference type="InterPro" id="IPR001789">
    <property type="entry name" value="Sig_transdc_resp-reg_receiver"/>
</dbReference>
<evidence type="ECO:0000256" key="2">
    <source>
        <dbReference type="ARBA" id="ARBA00023012"/>
    </source>
</evidence>
<evidence type="ECO:0000256" key="1">
    <source>
        <dbReference type="ARBA" id="ARBA00022553"/>
    </source>
</evidence>
<sequence>MLNELGLKIMIVEDYQVLREVISEKFSKEGFAVVAAASGEEALAKLESFIPDVILLDVIMPGLNGFEVLQKIRENSDEKIAKTVIMMLSNLGDEEDVQKAMRLGADDYMIKSNFTISEIIEKIKRFF</sequence>
<feature type="domain" description="Response regulatory" evidence="4">
    <location>
        <begin position="8"/>
        <end position="126"/>
    </location>
</feature>
<proteinExistence type="predicted"/>
<gene>
    <name evidence="5" type="ORF">A2531_06900</name>
</gene>
<dbReference type="AlphaFoldDB" id="A0A1F5TQH0"/>
<comment type="caution">
    <text evidence="5">The sequence shown here is derived from an EMBL/GenBank/DDBJ whole genome shotgun (WGS) entry which is preliminary data.</text>
</comment>
<reference evidence="5 6" key="1">
    <citation type="journal article" date="2016" name="Nat. Commun.">
        <title>Thousands of microbial genomes shed light on interconnected biogeochemical processes in an aquifer system.</title>
        <authorList>
            <person name="Anantharaman K."/>
            <person name="Brown C.T."/>
            <person name="Hug L.A."/>
            <person name="Sharon I."/>
            <person name="Castelle C.J."/>
            <person name="Probst A.J."/>
            <person name="Thomas B.C."/>
            <person name="Singh A."/>
            <person name="Wilkins M.J."/>
            <person name="Karaoz U."/>
            <person name="Brodie E.L."/>
            <person name="Williams K.H."/>
            <person name="Hubbard S.S."/>
            <person name="Banfield J.F."/>
        </authorList>
    </citation>
    <scope>NUCLEOTIDE SEQUENCE [LARGE SCALE GENOMIC DNA]</scope>
</reference>
<dbReference type="SUPFAM" id="SSF52172">
    <property type="entry name" value="CheY-like"/>
    <property type="match status" value="1"/>
</dbReference>
<evidence type="ECO:0000313" key="6">
    <source>
        <dbReference type="Proteomes" id="UP000177579"/>
    </source>
</evidence>
<evidence type="ECO:0000259" key="4">
    <source>
        <dbReference type="PROSITE" id="PS50110"/>
    </source>
</evidence>
<dbReference type="Proteomes" id="UP000177579">
    <property type="component" value="Unassembled WGS sequence"/>
</dbReference>
<dbReference type="Gene3D" id="3.40.50.2300">
    <property type="match status" value="1"/>
</dbReference>
<dbReference type="PANTHER" id="PTHR44591">
    <property type="entry name" value="STRESS RESPONSE REGULATOR PROTEIN 1"/>
    <property type="match status" value="1"/>
</dbReference>
<dbReference type="CDD" id="cd17574">
    <property type="entry name" value="REC_OmpR"/>
    <property type="match status" value="1"/>
</dbReference>
<evidence type="ECO:0000313" key="5">
    <source>
        <dbReference type="EMBL" id="OGF40741.1"/>
    </source>
</evidence>
<dbReference type="InterPro" id="IPR011006">
    <property type="entry name" value="CheY-like_superfamily"/>
</dbReference>
<dbReference type="Pfam" id="PF00072">
    <property type="entry name" value="Response_reg"/>
    <property type="match status" value="1"/>
</dbReference>
<dbReference type="SMART" id="SM00448">
    <property type="entry name" value="REC"/>
    <property type="match status" value="1"/>
</dbReference>
<feature type="modified residue" description="4-aspartylphosphate" evidence="3">
    <location>
        <position position="57"/>
    </location>
</feature>
<organism evidence="5 6">
    <name type="scientific">Candidatus Falkowbacteria bacterium RIFOXYD2_FULL_34_120</name>
    <dbReference type="NCBI Taxonomy" id="1798007"/>
    <lineage>
        <taxon>Bacteria</taxon>
        <taxon>Candidatus Falkowiibacteriota</taxon>
    </lineage>
</organism>
<dbReference type="PROSITE" id="PS50110">
    <property type="entry name" value="RESPONSE_REGULATORY"/>
    <property type="match status" value="1"/>
</dbReference>